<evidence type="ECO:0000313" key="2">
    <source>
        <dbReference type="Proteomes" id="UP000204095"/>
    </source>
</evidence>
<gene>
    <name evidence="1" type="primary">n769L</name>
    <name evidence="1" type="ORF">FR483_n769L</name>
</gene>
<protein>
    <submittedName>
        <fullName evidence="1">Uncharacterized protein n769L</fullName>
    </submittedName>
</protein>
<organismHost>
    <name type="scientific">Paramecium bursaria</name>
    <dbReference type="NCBI Taxonomy" id="74790"/>
</organismHost>
<accession>A7J8C3</accession>
<organism evidence="1 2">
    <name type="scientific">Paramecium bursaria Chlorella virus FR483</name>
    <name type="common">PBCV-FR483</name>
    <dbReference type="NCBI Taxonomy" id="399781"/>
    <lineage>
        <taxon>Viruses</taxon>
        <taxon>Varidnaviria</taxon>
        <taxon>Bamfordvirae</taxon>
        <taxon>Nucleocytoviricota</taxon>
        <taxon>Megaviricetes</taxon>
        <taxon>Algavirales</taxon>
        <taxon>Phycodnaviridae</taxon>
        <taxon>Chlorovirus</taxon>
        <taxon>Chlorovirus conductrix</taxon>
        <taxon>Paramecium bursaria Chlorella virus A1</taxon>
    </lineage>
</organism>
<dbReference type="RefSeq" id="YP_001426401.1">
    <property type="nucleotide sequence ID" value="NC_008603.1"/>
</dbReference>
<dbReference type="EMBL" id="DQ890022">
    <property type="protein sequence ID" value="ABT16054.1"/>
    <property type="molecule type" value="Genomic_DNA"/>
</dbReference>
<name>A7J8C3_PBCVF</name>
<reference evidence="1 2" key="1">
    <citation type="journal article" date="2007" name="Virology">
        <title>Sequence and annotation of the 314-kb MT325 and the 321-kb FR483 viruses that infect Chlorella Pbi.</title>
        <authorList>
            <person name="Fitzgerald L.A."/>
            <person name="Graves M.V."/>
            <person name="Li X."/>
            <person name="Feldblyum T."/>
            <person name="Hartigan J."/>
            <person name="Van Etten J.L."/>
        </authorList>
    </citation>
    <scope>NUCLEOTIDE SEQUENCE [LARGE SCALE GENOMIC DNA]</scope>
    <source>
        <strain evidence="1 2">FR483</strain>
    </source>
</reference>
<dbReference type="KEGG" id="vg:5469669"/>
<proteinExistence type="predicted"/>
<dbReference type="Proteomes" id="UP000204095">
    <property type="component" value="Segment"/>
</dbReference>
<evidence type="ECO:0000313" key="1">
    <source>
        <dbReference type="EMBL" id="ABT16054.1"/>
    </source>
</evidence>
<sequence>MSGTPWSPLRLKRVCHMSSTKTVSMPRTCSLMRAPSRAVTSVLRLSSTPRRRRLQCVSSVASCSRTMSRMMHLTLRTSASMSRFSRRTWTGALM</sequence>
<dbReference type="GeneID" id="5469669"/>